<keyword evidence="3" id="KW-1185">Reference proteome</keyword>
<comment type="caution">
    <text evidence="1">The sequence shown here is derived from an EMBL/GenBank/DDBJ whole genome shotgun (WGS) entry which is preliminary data.</text>
</comment>
<dbReference type="AlphaFoldDB" id="A0A942T517"/>
<sequence>MKELVGLCKCCGKEIYCLDGFFNGVITEDKQSYCFDCYEEVKEEKNPQS</sequence>
<gene>
    <name evidence="2" type="ORF">KHB02_021830</name>
    <name evidence="1" type="ORF">KHB02_28075</name>
</gene>
<dbReference type="EMBL" id="JAGYPE020000050">
    <property type="protein sequence ID" value="MCH6268174.1"/>
    <property type="molecule type" value="Genomic_DNA"/>
</dbReference>
<reference evidence="1" key="1">
    <citation type="submission" date="2021-05" db="EMBL/GenBank/DDBJ databases">
        <title>Novel Bacillus species.</title>
        <authorList>
            <person name="Liu G."/>
        </authorList>
    </citation>
    <scope>NUCLEOTIDE SEQUENCE</scope>
    <source>
        <strain evidence="1 3">FJAT-50051</strain>
    </source>
</reference>
<protein>
    <submittedName>
        <fullName evidence="1">Uncharacterized protein</fullName>
    </submittedName>
</protein>
<proteinExistence type="predicted"/>
<evidence type="ECO:0000313" key="3">
    <source>
        <dbReference type="Proteomes" id="UP000677265"/>
    </source>
</evidence>
<evidence type="ECO:0000313" key="2">
    <source>
        <dbReference type="EMBL" id="MCH6268174.1"/>
    </source>
</evidence>
<accession>A0A942T517</accession>
<dbReference type="RefSeq" id="WP_213120412.1">
    <property type="nucleotide sequence ID" value="NZ_JAGYPE020000050.1"/>
</dbReference>
<name>A0A942T517_9BACI</name>
<organism evidence="1">
    <name type="scientific">Neobacillus citreus</name>
    <dbReference type="NCBI Taxonomy" id="2833578"/>
    <lineage>
        <taxon>Bacteria</taxon>
        <taxon>Bacillati</taxon>
        <taxon>Bacillota</taxon>
        <taxon>Bacilli</taxon>
        <taxon>Bacillales</taxon>
        <taxon>Bacillaceae</taxon>
        <taxon>Neobacillus</taxon>
    </lineage>
</organism>
<evidence type="ECO:0000313" key="1">
    <source>
        <dbReference type="EMBL" id="MBS4185246.1"/>
    </source>
</evidence>
<dbReference type="Proteomes" id="UP000677265">
    <property type="component" value="Unassembled WGS sequence"/>
</dbReference>
<dbReference type="EMBL" id="JAGYPE010000005">
    <property type="protein sequence ID" value="MBS4185246.1"/>
    <property type="molecule type" value="Genomic_DNA"/>
</dbReference>